<keyword evidence="3" id="KW-1185">Reference proteome</keyword>
<comment type="caution">
    <text evidence="2">The sequence shown here is derived from an EMBL/GenBank/DDBJ whole genome shotgun (WGS) entry which is preliminary data.</text>
</comment>
<name>A0AAV0ENE0_9ASTE</name>
<dbReference type="EMBL" id="CAMAPF010000932">
    <property type="protein sequence ID" value="CAH9123674.1"/>
    <property type="molecule type" value="Genomic_DNA"/>
</dbReference>
<sequence length="213" mass="23926">MRAYLVYSERMVDTSSFSNTTDAYDSSHICAALDSSISELKLFFQDTMNSSVANLSSFLSKEYDCIITHLPESQGVNINSHTGGLASKQCSTDKRDAEFNTSFKAARVDRLFEHSDFSDCDMMEADSSRGIFLGNQHSVALDDETEQSYPFSGDDFLGHASESEKRTTLSSREDLWDSDANQDICNEARLVTMENCLPTSNLNTQIKLYRKRH</sequence>
<feature type="region of interest" description="Disordered" evidence="1">
    <location>
        <begin position="152"/>
        <end position="172"/>
    </location>
</feature>
<evidence type="ECO:0000256" key="1">
    <source>
        <dbReference type="SAM" id="MobiDB-lite"/>
    </source>
</evidence>
<feature type="compositionally biased region" description="Basic and acidic residues" evidence="1">
    <location>
        <begin position="161"/>
        <end position="172"/>
    </location>
</feature>
<accession>A0AAV0ENE0</accession>
<evidence type="ECO:0000313" key="2">
    <source>
        <dbReference type="EMBL" id="CAH9123674.1"/>
    </source>
</evidence>
<gene>
    <name evidence="2" type="ORF">CEPIT_LOCUS25403</name>
</gene>
<dbReference type="AlphaFoldDB" id="A0AAV0ENE0"/>
<evidence type="ECO:0000313" key="3">
    <source>
        <dbReference type="Proteomes" id="UP001152523"/>
    </source>
</evidence>
<organism evidence="2 3">
    <name type="scientific">Cuscuta epithymum</name>
    <dbReference type="NCBI Taxonomy" id="186058"/>
    <lineage>
        <taxon>Eukaryota</taxon>
        <taxon>Viridiplantae</taxon>
        <taxon>Streptophyta</taxon>
        <taxon>Embryophyta</taxon>
        <taxon>Tracheophyta</taxon>
        <taxon>Spermatophyta</taxon>
        <taxon>Magnoliopsida</taxon>
        <taxon>eudicotyledons</taxon>
        <taxon>Gunneridae</taxon>
        <taxon>Pentapetalae</taxon>
        <taxon>asterids</taxon>
        <taxon>lamiids</taxon>
        <taxon>Solanales</taxon>
        <taxon>Convolvulaceae</taxon>
        <taxon>Cuscuteae</taxon>
        <taxon>Cuscuta</taxon>
        <taxon>Cuscuta subgen. Cuscuta</taxon>
    </lineage>
</organism>
<proteinExistence type="predicted"/>
<protein>
    <submittedName>
        <fullName evidence="2">Uncharacterized protein</fullName>
    </submittedName>
</protein>
<dbReference type="Proteomes" id="UP001152523">
    <property type="component" value="Unassembled WGS sequence"/>
</dbReference>
<reference evidence="2" key="1">
    <citation type="submission" date="2022-07" db="EMBL/GenBank/DDBJ databases">
        <authorList>
            <person name="Macas J."/>
            <person name="Novak P."/>
            <person name="Neumann P."/>
        </authorList>
    </citation>
    <scope>NUCLEOTIDE SEQUENCE</scope>
</reference>